<reference evidence="1 2" key="1">
    <citation type="journal article" date="2018" name="IMA Fungus">
        <title>IMA Genome-F 9: Draft genome sequence of Annulohypoxylon stygium, Aspergillus mulundensis, Berkeleyomyces basicola (syn. Thielaviopsis basicola), Ceratocystis smalleyi, two Cercospora beticola strains, Coleophoma cylindrospora, Fusarium fracticaudum, Phialophora cf. hyalina, and Morchella septimelata.</title>
        <authorList>
            <person name="Wingfield B.D."/>
            <person name="Bills G.F."/>
            <person name="Dong Y."/>
            <person name="Huang W."/>
            <person name="Nel W.J."/>
            <person name="Swalarsk-Parry B.S."/>
            <person name="Vaghefi N."/>
            <person name="Wilken P.M."/>
            <person name="An Z."/>
            <person name="de Beer Z.W."/>
            <person name="De Vos L."/>
            <person name="Chen L."/>
            <person name="Duong T.A."/>
            <person name="Gao Y."/>
            <person name="Hammerbacher A."/>
            <person name="Kikkert J.R."/>
            <person name="Li Y."/>
            <person name="Li H."/>
            <person name="Li K."/>
            <person name="Li Q."/>
            <person name="Liu X."/>
            <person name="Ma X."/>
            <person name="Naidoo K."/>
            <person name="Pethybridge S.J."/>
            <person name="Sun J."/>
            <person name="Steenkamp E.T."/>
            <person name="van der Nest M.A."/>
            <person name="van Wyk S."/>
            <person name="Wingfield M.J."/>
            <person name="Xiong C."/>
            <person name="Yue Q."/>
            <person name="Zhang X."/>
        </authorList>
    </citation>
    <scope>NUCLEOTIDE SEQUENCE [LARGE SCALE GENOMIC DNA]</scope>
    <source>
        <strain evidence="1 2">DSM 5745</strain>
    </source>
</reference>
<accession>A0A3D8T3G1</accession>
<organism evidence="1 2">
    <name type="scientific">Aspergillus mulundensis</name>
    <dbReference type="NCBI Taxonomy" id="1810919"/>
    <lineage>
        <taxon>Eukaryota</taxon>
        <taxon>Fungi</taxon>
        <taxon>Dikarya</taxon>
        <taxon>Ascomycota</taxon>
        <taxon>Pezizomycotina</taxon>
        <taxon>Eurotiomycetes</taxon>
        <taxon>Eurotiomycetidae</taxon>
        <taxon>Eurotiales</taxon>
        <taxon>Aspergillaceae</taxon>
        <taxon>Aspergillus</taxon>
        <taxon>Aspergillus subgen. Nidulantes</taxon>
    </lineage>
</organism>
<keyword evidence="2" id="KW-1185">Reference proteome</keyword>
<evidence type="ECO:0000313" key="1">
    <source>
        <dbReference type="EMBL" id="RDW93097.1"/>
    </source>
</evidence>
<comment type="caution">
    <text evidence="1">The sequence shown here is derived from an EMBL/GenBank/DDBJ whole genome shotgun (WGS) entry which is preliminary data.</text>
</comment>
<proteinExistence type="predicted"/>
<gene>
    <name evidence="1" type="ORF">DSM5745_00419</name>
</gene>
<name>A0A3D8T3G1_9EURO</name>
<dbReference type="Proteomes" id="UP000256690">
    <property type="component" value="Unassembled WGS sequence"/>
</dbReference>
<dbReference type="STRING" id="1810919.A0A3D8T3G1"/>
<evidence type="ECO:0008006" key="3">
    <source>
        <dbReference type="Google" id="ProtNLM"/>
    </source>
</evidence>
<protein>
    <recommendedName>
        <fullName evidence="3">F-box domain-containing protein</fullName>
    </recommendedName>
</protein>
<dbReference type="RefSeq" id="XP_026608280.1">
    <property type="nucleotide sequence ID" value="XM_026742435.1"/>
</dbReference>
<dbReference type="EMBL" id="PVWQ01000001">
    <property type="protein sequence ID" value="RDW93097.1"/>
    <property type="molecule type" value="Genomic_DNA"/>
</dbReference>
<sequence length="432" mass="49189">MPPVQSGSNVLGDLSKLPAELRIMVYNYLVPSLGSQRTSHENETSSDSEHPDGASDPLFVLFIEQKQRERLGITPNPEPEAGVDSDPNPDPFAILRTSKAIYNEASYELYRKLNIEFFIRPVTNNTTTDSPYVRIRELNFAETIFECALRPAGDSIREMIRDLPYANAPSITVNVYPPEFDTTTRQGENAGPGLVLLWDRINKIVNALVRAKTLRSLTLSFCRPVSERSGWVDLGKKQGRVSVQRLSRPEHCSTKAFITRMKIDIEREMYDHEVLFLPFFRLAGHVQNMSVTYAGADFNIAACTPDSEAKYLDWTFHRIALRHLFHAPGGVPSKRAELVLKVFPRLIAETNLFNQYAVRNSSSTLRHEIRRESLWRPNSAKARAQRVEDPSETEKLPEGMKWTWPDFVFALDETRVGVQDEDEESEVDEMKE</sequence>
<dbReference type="AlphaFoldDB" id="A0A3D8T3G1"/>
<evidence type="ECO:0000313" key="2">
    <source>
        <dbReference type="Proteomes" id="UP000256690"/>
    </source>
</evidence>
<dbReference type="GeneID" id="38110789"/>